<keyword evidence="1" id="KW-0472">Membrane</keyword>
<keyword evidence="1" id="KW-1133">Transmembrane helix</keyword>
<organism evidence="2 3">
    <name type="scientific">Candidatus Kaiserbacteria bacterium CG10_big_fil_rev_8_21_14_0_10_47_16</name>
    <dbReference type="NCBI Taxonomy" id="1974608"/>
    <lineage>
        <taxon>Bacteria</taxon>
        <taxon>Candidatus Kaiseribacteriota</taxon>
    </lineage>
</organism>
<keyword evidence="1" id="KW-0812">Transmembrane</keyword>
<protein>
    <recommendedName>
        <fullName evidence="4">DUF5673 domain-containing protein</fullName>
    </recommendedName>
</protein>
<evidence type="ECO:0000313" key="2">
    <source>
        <dbReference type="EMBL" id="PIR84644.1"/>
    </source>
</evidence>
<accession>A0A2H0UDZ7</accession>
<evidence type="ECO:0000313" key="3">
    <source>
        <dbReference type="Proteomes" id="UP000229344"/>
    </source>
</evidence>
<proteinExistence type="predicted"/>
<dbReference type="EMBL" id="PFBI01000006">
    <property type="protein sequence ID" value="PIR84644.1"/>
    <property type="molecule type" value="Genomic_DNA"/>
</dbReference>
<feature type="transmembrane region" description="Helical" evidence="1">
    <location>
        <begin position="24"/>
        <end position="41"/>
    </location>
</feature>
<evidence type="ECO:0008006" key="4">
    <source>
        <dbReference type="Google" id="ProtNLM"/>
    </source>
</evidence>
<evidence type="ECO:0000256" key="1">
    <source>
        <dbReference type="SAM" id="Phobius"/>
    </source>
</evidence>
<sequence length="156" mass="17911">MAEAVQAVTWEATQHHHIEKGQDWFWILGLIAVAGAVAAFIFGDVLFGVVILLGAIVMAVFALHEPEMKFFAITTRGLRIEDQLYPYATLESYYIDEDHPQGAQLLIKSERMFMPLLIIPIPDEYTEEIDEILRVRLLEEHLEEPLAHRLLEFFGF</sequence>
<dbReference type="AlphaFoldDB" id="A0A2H0UDZ7"/>
<feature type="transmembrane region" description="Helical" evidence="1">
    <location>
        <begin position="47"/>
        <end position="64"/>
    </location>
</feature>
<dbReference type="Proteomes" id="UP000229344">
    <property type="component" value="Unassembled WGS sequence"/>
</dbReference>
<gene>
    <name evidence="2" type="ORF">COU16_03675</name>
</gene>
<name>A0A2H0UDZ7_9BACT</name>
<comment type="caution">
    <text evidence="2">The sequence shown here is derived from an EMBL/GenBank/DDBJ whole genome shotgun (WGS) entry which is preliminary data.</text>
</comment>
<reference evidence="3" key="1">
    <citation type="submission" date="2017-09" db="EMBL/GenBank/DDBJ databases">
        <title>Depth-based differentiation of microbial function through sediment-hosted aquifers and enrichment of novel symbionts in the deep terrestrial subsurface.</title>
        <authorList>
            <person name="Probst A.J."/>
            <person name="Ladd B."/>
            <person name="Jarett J.K."/>
            <person name="Geller-Mcgrath D.E."/>
            <person name="Sieber C.M.K."/>
            <person name="Emerson J.B."/>
            <person name="Anantharaman K."/>
            <person name="Thomas B.C."/>
            <person name="Malmstrom R."/>
            <person name="Stieglmeier M."/>
            <person name="Klingl A."/>
            <person name="Woyke T."/>
            <person name="Ryan C.M."/>
            <person name="Banfield J.F."/>
        </authorList>
    </citation>
    <scope>NUCLEOTIDE SEQUENCE [LARGE SCALE GENOMIC DNA]</scope>
</reference>